<dbReference type="Proteomes" id="UP000009168">
    <property type="component" value="Unassembled WGS sequence"/>
</dbReference>
<keyword evidence="2" id="KW-1185">Reference proteome</keyword>
<proteinExistence type="predicted"/>
<accession>W7WYK5</accession>
<gene>
    <name evidence="1" type="ORF">TTHERM_001151571</name>
</gene>
<sequence>MKSGIVSTKQLDQDIRDLRQLHAYIKKNYLNQKLYFMENRILNLLESLKFFILKRMIEYLQFVTFIQKMAQVENHPQKNQKKRFQALDLFLSLYRKINRMEILF</sequence>
<protein>
    <submittedName>
        <fullName evidence="1">Uncharacterized protein</fullName>
    </submittedName>
</protein>
<dbReference type="RefSeq" id="XP_012655503.1">
    <property type="nucleotide sequence ID" value="XM_012800049.1"/>
</dbReference>
<dbReference type="EMBL" id="GG662461">
    <property type="protein sequence ID" value="EWS71965.1"/>
    <property type="molecule type" value="Genomic_DNA"/>
</dbReference>
<name>W7WYK5_TETTS</name>
<dbReference type="InParanoid" id="W7WYK5"/>
<dbReference type="KEGG" id="tet:TTHERM_001151571"/>
<organism evidence="1 2">
    <name type="scientific">Tetrahymena thermophila (strain SB210)</name>
    <dbReference type="NCBI Taxonomy" id="312017"/>
    <lineage>
        <taxon>Eukaryota</taxon>
        <taxon>Sar</taxon>
        <taxon>Alveolata</taxon>
        <taxon>Ciliophora</taxon>
        <taxon>Intramacronucleata</taxon>
        <taxon>Oligohymenophorea</taxon>
        <taxon>Hymenostomatida</taxon>
        <taxon>Tetrahymenina</taxon>
        <taxon>Tetrahymenidae</taxon>
        <taxon>Tetrahymena</taxon>
    </lineage>
</organism>
<reference evidence="2" key="1">
    <citation type="journal article" date="2006" name="PLoS Biol.">
        <title>Macronuclear genome sequence of the ciliate Tetrahymena thermophila, a model eukaryote.</title>
        <authorList>
            <person name="Eisen J.A."/>
            <person name="Coyne R.S."/>
            <person name="Wu M."/>
            <person name="Wu D."/>
            <person name="Thiagarajan M."/>
            <person name="Wortman J.R."/>
            <person name="Badger J.H."/>
            <person name="Ren Q."/>
            <person name="Amedeo P."/>
            <person name="Jones K.M."/>
            <person name="Tallon L.J."/>
            <person name="Delcher A.L."/>
            <person name="Salzberg S.L."/>
            <person name="Silva J.C."/>
            <person name="Haas B.J."/>
            <person name="Majoros W.H."/>
            <person name="Farzad M."/>
            <person name="Carlton J.M."/>
            <person name="Smith R.K. Jr."/>
            <person name="Garg J."/>
            <person name="Pearlman R.E."/>
            <person name="Karrer K.M."/>
            <person name="Sun L."/>
            <person name="Manning G."/>
            <person name="Elde N.C."/>
            <person name="Turkewitz A.P."/>
            <person name="Asai D.J."/>
            <person name="Wilkes D.E."/>
            <person name="Wang Y."/>
            <person name="Cai H."/>
            <person name="Collins K."/>
            <person name="Stewart B.A."/>
            <person name="Lee S.R."/>
            <person name="Wilamowska K."/>
            <person name="Weinberg Z."/>
            <person name="Ruzzo W.L."/>
            <person name="Wloga D."/>
            <person name="Gaertig J."/>
            <person name="Frankel J."/>
            <person name="Tsao C.-C."/>
            <person name="Gorovsky M.A."/>
            <person name="Keeling P.J."/>
            <person name="Waller R.F."/>
            <person name="Patron N.J."/>
            <person name="Cherry J.M."/>
            <person name="Stover N.A."/>
            <person name="Krieger C.J."/>
            <person name="del Toro C."/>
            <person name="Ryder H.F."/>
            <person name="Williamson S.C."/>
            <person name="Barbeau R.A."/>
            <person name="Hamilton E.P."/>
            <person name="Orias E."/>
        </authorList>
    </citation>
    <scope>NUCLEOTIDE SEQUENCE [LARGE SCALE GENOMIC DNA]</scope>
    <source>
        <strain evidence="2">SB210</strain>
    </source>
</reference>
<dbReference type="GeneID" id="24441824"/>
<evidence type="ECO:0000313" key="1">
    <source>
        <dbReference type="EMBL" id="EWS71965.1"/>
    </source>
</evidence>
<evidence type="ECO:0000313" key="2">
    <source>
        <dbReference type="Proteomes" id="UP000009168"/>
    </source>
</evidence>
<dbReference type="AlphaFoldDB" id="W7WYK5"/>